<reference evidence="2" key="3">
    <citation type="submission" date="2020-12" db="UniProtKB">
        <authorList>
            <consortium name="EnsemblPlants"/>
        </authorList>
    </citation>
    <scope>IDENTIFICATION</scope>
</reference>
<gene>
    <name evidence="1" type="ORF">PHYPA_026745</name>
</gene>
<proteinExistence type="predicted"/>
<evidence type="ECO:0000313" key="2">
    <source>
        <dbReference type="EnsemblPlants" id="PAC:32903078.CDS.1"/>
    </source>
</evidence>
<dbReference type="EnsemblPlants" id="Pp3c22_5450V3.1">
    <property type="protein sequence ID" value="PAC:32903078.CDS.1"/>
    <property type="gene ID" value="Pp3c22_5450"/>
</dbReference>
<dbReference type="EMBL" id="ABEU02000022">
    <property type="protein sequence ID" value="PNR30429.1"/>
    <property type="molecule type" value="Genomic_DNA"/>
</dbReference>
<accession>A0A2K1IMC8</accession>
<evidence type="ECO:0000313" key="3">
    <source>
        <dbReference type="Proteomes" id="UP000006727"/>
    </source>
</evidence>
<dbReference type="InParanoid" id="A0A2K1IMC8"/>
<reference evidence="1 3" key="2">
    <citation type="journal article" date="2018" name="Plant J.">
        <title>The Physcomitrella patens chromosome-scale assembly reveals moss genome structure and evolution.</title>
        <authorList>
            <person name="Lang D."/>
            <person name="Ullrich K.K."/>
            <person name="Murat F."/>
            <person name="Fuchs J."/>
            <person name="Jenkins J."/>
            <person name="Haas F.B."/>
            <person name="Piednoel M."/>
            <person name="Gundlach H."/>
            <person name="Van Bel M."/>
            <person name="Meyberg R."/>
            <person name="Vives C."/>
            <person name="Morata J."/>
            <person name="Symeonidi A."/>
            <person name="Hiss M."/>
            <person name="Muchero W."/>
            <person name="Kamisugi Y."/>
            <person name="Saleh O."/>
            <person name="Blanc G."/>
            <person name="Decker E.L."/>
            <person name="van Gessel N."/>
            <person name="Grimwood J."/>
            <person name="Hayes R.D."/>
            <person name="Graham S.W."/>
            <person name="Gunter L.E."/>
            <person name="McDaniel S.F."/>
            <person name="Hoernstein S.N.W."/>
            <person name="Larsson A."/>
            <person name="Li F.W."/>
            <person name="Perroud P.F."/>
            <person name="Phillips J."/>
            <person name="Ranjan P."/>
            <person name="Rokshar D.S."/>
            <person name="Rothfels C.J."/>
            <person name="Schneider L."/>
            <person name="Shu S."/>
            <person name="Stevenson D.W."/>
            <person name="Thummler F."/>
            <person name="Tillich M."/>
            <person name="Villarreal Aguilar J.C."/>
            <person name="Widiez T."/>
            <person name="Wong G.K."/>
            <person name="Wymore A."/>
            <person name="Zhang Y."/>
            <person name="Zimmer A.D."/>
            <person name="Quatrano R.S."/>
            <person name="Mayer K.F.X."/>
            <person name="Goodstein D."/>
            <person name="Casacuberta J.M."/>
            <person name="Vandepoele K."/>
            <person name="Reski R."/>
            <person name="Cuming A.C."/>
            <person name="Tuskan G.A."/>
            <person name="Maumus F."/>
            <person name="Salse J."/>
            <person name="Schmutz J."/>
            <person name="Rensing S.A."/>
        </authorList>
    </citation>
    <scope>NUCLEOTIDE SEQUENCE [LARGE SCALE GENOMIC DNA]</scope>
    <source>
        <strain evidence="2 3">cv. Gransden 2004</strain>
    </source>
</reference>
<dbReference type="EnsemblPlants" id="Pp3c22_5450V3.2">
    <property type="protein sequence ID" value="PAC:32903079.CDS.1"/>
    <property type="gene ID" value="Pp3c22_5450"/>
</dbReference>
<dbReference type="Gramene" id="Pp3c22_5450V3.1">
    <property type="protein sequence ID" value="PAC:32903078.CDS.1"/>
    <property type="gene ID" value="Pp3c22_5450"/>
</dbReference>
<dbReference type="Gramene" id="Pp3c22_5450V3.2">
    <property type="protein sequence ID" value="PAC:32903079.CDS.1"/>
    <property type="gene ID" value="Pp3c22_5450"/>
</dbReference>
<protein>
    <submittedName>
        <fullName evidence="1 2">Uncharacterized protein</fullName>
    </submittedName>
</protein>
<dbReference type="Proteomes" id="UP000006727">
    <property type="component" value="Chromosome 22"/>
</dbReference>
<keyword evidence="3" id="KW-1185">Reference proteome</keyword>
<sequence>MRKGKCVKDILTQHQIVSLAGQRFCSCHGTKFATLTLPNLPCYLQPLSGTHE</sequence>
<dbReference type="AlphaFoldDB" id="A0A2K1IMC8"/>
<organism evidence="1">
    <name type="scientific">Physcomitrium patens</name>
    <name type="common">Spreading-leaved earth moss</name>
    <name type="synonym">Physcomitrella patens</name>
    <dbReference type="NCBI Taxonomy" id="3218"/>
    <lineage>
        <taxon>Eukaryota</taxon>
        <taxon>Viridiplantae</taxon>
        <taxon>Streptophyta</taxon>
        <taxon>Embryophyta</taxon>
        <taxon>Bryophyta</taxon>
        <taxon>Bryophytina</taxon>
        <taxon>Bryopsida</taxon>
        <taxon>Funariidae</taxon>
        <taxon>Funariales</taxon>
        <taxon>Funariaceae</taxon>
        <taxon>Physcomitrium</taxon>
    </lineage>
</organism>
<reference evidence="1 3" key="1">
    <citation type="journal article" date="2008" name="Science">
        <title>The Physcomitrella genome reveals evolutionary insights into the conquest of land by plants.</title>
        <authorList>
            <person name="Rensing S."/>
            <person name="Lang D."/>
            <person name="Zimmer A."/>
            <person name="Terry A."/>
            <person name="Salamov A."/>
            <person name="Shapiro H."/>
            <person name="Nishiyama T."/>
            <person name="Perroud P.-F."/>
            <person name="Lindquist E."/>
            <person name="Kamisugi Y."/>
            <person name="Tanahashi T."/>
            <person name="Sakakibara K."/>
            <person name="Fujita T."/>
            <person name="Oishi K."/>
            <person name="Shin-I T."/>
            <person name="Kuroki Y."/>
            <person name="Toyoda A."/>
            <person name="Suzuki Y."/>
            <person name="Hashimoto A."/>
            <person name="Yamaguchi K."/>
            <person name="Sugano A."/>
            <person name="Kohara Y."/>
            <person name="Fujiyama A."/>
            <person name="Anterola A."/>
            <person name="Aoki S."/>
            <person name="Ashton N."/>
            <person name="Barbazuk W.B."/>
            <person name="Barker E."/>
            <person name="Bennetzen J."/>
            <person name="Bezanilla M."/>
            <person name="Blankenship R."/>
            <person name="Cho S.H."/>
            <person name="Dutcher S."/>
            <person name="Estelle M."/>
            <person name="Fawcett J.A."/>
            <person name="Gundlach H."/>
            <person name="Hanada K."/>
            <person name="Heyl A."/>
            <person name="Hicks K.A."/>
            <person name="Hugh J."/>
            <person name="Lohr M."/>
            <person name="Mayer K."/>
            <person name="Melkozernov A."/>
            <person name="Murata T."/>
            <person name="Nelson D."/>
            <person name="Pils B."/>
            <person name="Prigge M."/>
            <person name="Reiss B."/>
            <person name="Renner T."/>
            <person name="Rombauts S."/>
            <person name="Rushton P."/>
            <person name="Sanderfoot A."/>
            <person name="Schween G."/>
            <person name="Shiu S.-H."/>
            <person name="Stueber K."/>
            <person name="Theodoulou F.L."/>
            <person name="Tu H."/>
            <person name="Van de Peer Y."/>
            <person name="Verrier P.J."/>
            <person name="Waters E."/>
            <person name="Wood A."/>
            <person name="Yang L."/>
            <person name="Cove D."/>
            <person name="Cuming A."/>
            <person name="Hasebe M."/>
            <person name="Lucas S."/>
            <person name="Mishler D.B."/>
            <person name="Reski R."/>
            <person name="Grigoriev I."/>
            <person name="Quatrano R.S."/>
            <person name="Boore J.L."/>
        </authorList>
    </citation>
    <scope>NUCLEOTIDE SEQUENCE [LARGE SCALE GENOMIC DNA]</scope>
    <source>
        <strain evidence="2 3">cv. Gransden 2004</strain>
    </source>
</reference>
<evidence type="ECO:0000313" key="1">
    <source>
        <dbReference type="EMBL" id="PNR30429.1"/>
    </source>
</evidence>
<name>A0A2K1IMC8_PHYPA</name>